<dbReference type="EMBL" id="CP005077">
    <property type="protein sequence ID" value="AGM25383.1"/>
    <property type="molecule type" value="Genomic_DNA"/>
</dbReference>
<dbReference type="OrthoDB" id="390365at2"/>
<accession>R4U493</accession>
<evidence type="ECO:0008006" key="3">
    <source>
        <dbReference type="Google" id="ProtNLM"/>
    </source>
</evidence>
<gene>
    <name evidence="1" type="ORF">SCHRY_v1c08070</name>
</gene>
<sequence length="76" mass="8511">MKKLLSIIGAISLTATGTTSVVACNEKNQDKPKAVARLETAPNLKKDLSKITPKEQKLLSVNNIYNNYRKKQRYYG</sequence>
<evidence type="ECO:0000313" key="2">
    <source>
        <dbReference type="Proteomes" id="UP000013964"/>
    </source>
</evidence>
<dbReference type="NCBIfam" id="NF038029">
    <property type="entry name" value="LP_plasma"/>
    <property type="match status" value="1"/>
</dbReference>
<name>R4U493_9MOLU</name>
<dbReference type="NCBIfam" id="NF045726">
    <property type="entry name" value="XXplasma_LP"/>
    <property type="match status" value="1"/>
</dbReference>
<dbReference type="AlphaFoldDB" id="R4U493"/>
<dbReference type="InterPro" id="IPR054816">
    <property type="entry name" value="Lipoprotein_mollicutes-type_CS"/>
</dbReference>
<dbReference type="Proteomes" id="UP000013964">
    <property type="component" value="Chromosome"/>
</dbReference>
<organism evidence="1 2">
    <name type="scientific">Spiroplasma chrysopicola DF-1</name>
    <dbReference type="NCBI Taxonomy" id="1276227"/>
    <lineage>
        <taxon>Bacteria</taxon>
        <taxon>Bacillati</taxon>
        <taxon>Mycoplasmatota</taxon>
        <taxon>Mollicutes</taxon>
        <taxon>Entomoplasmatales</taxon>
        <taxon>Spiroplasmataceae</taxon>
        <taxon>Spiroplasma</taxon>
    </lineage>
</organism>
<dbReference type="HOGENOM" id="CLU_2883658_0_0_14"/>
<protein>
    <recommendedName>
        <fullName evidence="3">Lipoprotein</fullName>
    </recommendedName>
</protein>
<dbReference type="PATRIC" id="fig|1276227.3.peg.816"/>
<keyword evidence="2" id="KW-1185">Reference proteome</keyword>
<dbReference type="PROSITE" id="PS51257">
    <property type="entry name" value="PROKAR_LIPOPROTEIN"/>
    <property type="match status" value="1"/>
</dbReference>
<proteinExistence type="predicted"/>
<evidence type="ECO:0000313" key="1">
    <source>
        <dbReference type="EMBL" id="AGM25383.1"/>
    </source>
</evidence>
<dbReference type="RefSeq" id="WP_016339204.1">
    <property type="nucleotide sequence ID" value="NC_021280.1"/>
</dbReference>
<dbReference type="KEGG" id="scr:SCHRY_v1c08070"/>
<reference evidence="1 2" key="1">
    <citation type="journal article" date="2013" name="Genome Biol. Evol.">
        <title>Complete genomes of two dipteran-associated spiroplasmas provided insights into the origin, dynamics, and impacts of viral invasion in spiroplasma.</title>
        <authorList>
            <person name="Ku C."/>
            <person name="Lo W.S."/>
            <person name="Chen L.L."/>
            <person name="Kuo C.H."/>
        </authorList>
    </citation>
    <scope>NUCLEOTIDE SEQUENCE [LARGE SCALE GENOMIC DNA]</scope>
    <source>
        <strain evidence="1 2">DF-1</strain>
    </source>
</reference>